<gene>
    <name evidence="1" type="ORF">AB5I84_03060</name>
</gene>
<dbReference type="EMBL" id="JBGCUO010000001">
    <property type="protein sequence ID" value="MEY1661124.1"/>
    <property type="molecule type" value="Genomic_DNA"/>
</dbReference>
<dbReference type="Proteomes" id="UP001562065">
    <property type="component" value="Unassembled WGS sequence"/>
</dbReference>
<accession>A0ABV4AE58</accession>
<reference evidence="1 2" key="1">
    <citation type="submission" date="2024-07" db="EMBL/GenBank/DDBJ databases">
        <authorList>
            <person name="Ren Q."/>
        </authorList>
    </citation>
    <scope>NUCLEOTIDE SEQUENCE [LARGE SCALE GENOMIC DNA]</scope>
    <source>
        <strain evidence="1 2">REN37</strain>
    </source>
</reference>
<sequence>MWAEVFHEPCFRERHYADLFTQMWSAPQRTFKKTELYGLLAPLSSRTAARHVQQALEFGLLLEVPSRSDRRQLRVSLSDECALRMERYLDLALVRLTRHLAQRHTLPPPAVTRALR</sequence>
<protein>
    <submittedName>
        <fullName evidence="1">MarR family transcriptional regulator</fullName>
    </submittedName>
</protein>
<dbReference type="RefSeq" id="WP_369454365.1">
    <property type="nucleotide sequence ID" value="NZ_JBGCUO010000001.1"/>
</dbReference>
<evidence type="ECO:0000313" key="2">
    <source>
        <dbReference type="Proteomes" id="UP001562065"/>
    </source>
</evidence>
<name>A0ABV4AE58_9GAMM</name>
<organism evidence="1 2">
    <name type="scientific">Isoalcanivorax beigongshangi</name>
    <dbReference type="NCBI Taxonomy" id="3238810"/>
    <lineage>
        <taxon>Bacteria</taxon>
        <taxon>Pseudomonadati</taxon>
        <taxon>Pseudomonadota</taxon>
        <taxon>Gammaproteobacteria</taxon>
        <taxon>Oceanospirillales</taxon>
        <taxon>Alcanivoracaceae</taxon>
        <taxon>Isoalcanivorax</taxon>
    </lineage>
</organism>
<keyword evidence="2" id="KW-1185">Reference proteome</keyword>
<evidence type="ECO:0000313" key="1">
    <source>
        <dbReference type="EMBL" id="MEY1661124.1"/>
    </source>
</evidence>
<comment type="caution">
    <text evidence="1">The sequence shown here is derived from an EMBL/GenBank/DDBJ whole genome shotgun (WGS) entry which is preliminary data.</text>
</comment>
<proteinExistence type="predicted"/>